<evidence type="ECO:0000313" key="1">
    <source>
        <dbReference type="EMBL" id="AZA15453.1"/>
    </source>
</evidence>
<name>A0A3G6JC86_LACDL</name>
<organism evidence="1">
    <name type="scientific">Lactobacillus delbrueckii subsp. lactis</name>
    <dbReference type="NCBI Taxonomy" id="29397"/>
    <lineage>
        <taxon>Bacteria</taxon>
        <taxon>Bacillati</taxon>
        <taxon>Bacillota</taxon>
        <taxon>Bacilli</taxon>
        <taxon>Lactobacillales</taxon>
        <taxon>Lactobacillaceae</taxon>
        <taxon>Lactobacillus</taxon>
    </lineage>
</organism>
<dbReference type="EMBL" id="CP031023">
    <property type="protein sequence ID" value="AZA15453.1"/>
    <property type="molecule type" value="Genomic_DNA"/>
</dbReference>
<dbReference type="AlphaFoldDB" id="A0A3G6JC86"/>
<proteinExistence type="predicted"/>
<dbReference type="RefSeq" id="WP_051975856.1">
    <property type="nucleotide sequence ID" value="NZ_CP046131.1"/>
</dbReference>
<evidence type="ECO:0008006" key="2">
    <source>
        <dbReference type="Google" id="ProtNLM"/>
    </source>
</evidence>
<reference evidence="1" key="1">
    <citation type="submission" date="2018-07" db="EMBL/GenBank/DDBJ databases">
        <authorList>
            <person name="Somerville V."/>
        </authorList>
    </citation>
    <scope>NUCLEOTIDE SEQUENCE</scope>
    <source>
        <strain evidence="1">NWC_2_2</strain>
    </source>
</reference>
<sequence>MNKLFIGIDVSSKDLQIAITDSKKHQTPLANEAFSNDLVGASEVKEVILDLAQKNHTTK</sequence>
<protein>
    <recommendedName>
        <fullName evidence="2">IS110 family transposase</fullName>
    </recommendedName>
</protein>
<gene>
    <name evidence="1" type="ORF">DQL93_01475</name>
</gene>
<accession>A0A3G6JC86</accession>